<name>A0A1M4UCZ0_9CLOT</name>
<dbReference type="STRING" id="1122155.SAMN02745158_00852"/>
<dbReference type="RefSeq" id="WP_072849265.1">
    <property type="nucleotide sequence ID" value="NZ_FQVI01000002.1"/>
</dbReference>
<dbReference type="Proteomes" id="UP000184245">
    <property type="component" value="Unassembled WGS sequence"/>
</dbReference>
<keyword evidence="1" id="KW-1133">Transmembrane helix</keyword>
<keyword evidence="1" id="KW-0472">Membrane</keyword>
<dbReference type="InterPro" id="IPR020144">
    <property type="entry name" value="SpoVAB"/>
</dbReference>
<dbReference type="Pfam" id="PF13782">
    <property type="entry name" value="SpoVAB"/>
    <property type="match status" value="1"/>
</dbReference>
<feature type="transmembrane region" description="Helical" evidence="1">
    <location>
        <begin position="47"/>
        <end position="67"/>
    </location>
</feature>
<evidence type="ECO:0000313" key="3">
    <source>
        <dbReference type="Proteomes" id="UP000184245"/>
    </source>
</evidence>
<accession>A0A1M4UCZ0</accession>
<gene>
    <name evidence="2" type="ORF">SAMN02745158_00852</name>
</gene>
<sequence length="139" mass="14775">MWLVSQIAVGAIGLAGGMVVASGLAALMIGLGIIPRYAGITHTGDRILLYETCTMLGTIFGNLFYLYRWELPVGTIGLCIVGLLFGIFLGSWVIALGEVVNIFAIMARRVGLTKGIGLVIVSMAAGKIIGSILFFFYGW</sequence>
<dbReference type="AlphaFoldDB" id="A0A1M4UCZ0"/>
<evidence type="ECO:0000313" key="2">
    <source>
        <dbReference type="EMBL" id="SHE54534.1"/>
    </source>
</evidence>
<protein>
    <submittedName>
        <fullName evidence="2">Stage V sporulation protein AB</fullName>
    </submittedName>
</protein>
<proteinExistence type="predicted"/>
<keyword evidence="1" id="KW-0812">Transmembrane</keyword>
<evidence type="ECO:0000256" key="1">
    <source>
        <dbReference type="SAM" id="Phobius"/>
    </source>
</evidence>
<feature type="transmembrane region" description="Helical" evidence="1">
    <location>
        <begin position="116"/>
        <end position="137"/>
    </location>
</feature>
<keyword evidence="3" id="KW-1185">Reference proteome</keyword>
<feature type="transmembrane region" description="Helical" evidence="1">
    <location>
        <begin position="73"/>
        <end position="104"/>
    </location>
</feature>
<reference evidence="2 3" key="1">
    <citation type="submission" date="2016-11" db="EMBL/GenBank/DDBJ databases">
        <authorList>
            <person name="Jaros S."/>
            <person name="Januszkiewicz K."/>
            <person name="Wedrychowicz H."/>
        </authorList>
    </citation>
    <scope>NUCLEOTIDE SEQUENCE [LARGE SCALE GENOMIC DNA]</scope>
    <source>
        <strain evidence="2 3">DSM 17459</strain>
    </source>
</reference>
<feature type="transmembrane region" description="Helical" evidence="1">
    <location>
        <begin position="6"/>
        <end position="35"/>
    </location>
</feature>
<organism evidence="2 3">
    <name type="scientific">Lactonifactor longoviformis DSM 17459</name>
    <dbReference type="NCBI Taxonomy" id="1122155"/>
    <lineage>
        <taxon>Bacteria</taxon>
        <taxon>Bacillati</taxon>
        <taxon>Bacillota</taxon>
        <taxon>Clostridia</taxon>
        <taxon>Eubacteriales</taxon>
        <taxon>Clostridiaceae</taxon>
        <taxon>Lactonifactor</taxon>
    </lineage>
</organism>
<dbReference type="OrthoDB" id="9790504at2"/>
<dbReference type="EMBL" id="FQVI01000002">
    <property type="protein sequence ID" value="SHE54534.1"/>
    <property type="molecule type" value="Genomic_DNA"/>
</dbReference>